<dbReference type="GO" id="GO:0005506">
    <property type="term" value="F:iron ion binding"/>
    <property type="evidence" value="ECO:0007669"/>
    <property type="project" value="InterPro"/>
</dbReference>
<dbReference type="GeneID" id="41974645"/>
<dbReference type="InterPro" id="IPR045054">
    <property type="entry name" value="P4HA-like"/>
</dbReference>
<dbReference type="GO" id="GO:0031418">
    <property type="term" value="F:L-ascorbic acid binding"/>
    <property type="evidence" value="ECO:0007669"/>
    <property type="project" value="InterPro"/>
</dbReference>
<feature type="signal peptide" evidence="6">
    <location>
        <begin position="1"/>
        <end position="21"/>
    </location>
</feature>
<dbReference type="Proteomes" id="UP000319257">
    <property type="component" value="Unassembled WGS sequence"/>
</dbReference>
<dbReference type="AlphaFoldDB" id="A0A507AWI3"/>
<evidence type="ECO:0000256" key="2">
    <source>
        <dbReference type="ARBA" id="ARBA00022723"/>
    </source>
</evidence>
<keyword evidence="2" id="KW-0479">Metal-binding</keyword>
<dbReference type="Gene3D" id="2.60.120.620">
    <property type="entry name" value="q2cbj1_9rhob like domain"/>
    <property type="match status" value="1"/>
</dbReference>
<evidence type="ECO:0000259" key="7">
    <source>
        <dbReference type="SMART" id="SM00702"/>
    </source>
</evidence>
<evidence type="ECO:0000256" key="3">
    <source>
        <dbReference type="ARBA" id="ARBA00022964"/>
    </source>
</evidence>
<dbReference type="InParanoid" id="A0A507AWI3"/>
<evidence type="ECO:0000256" key="4">
    <source>
        <dbReference type="ARBA" id="ARBA00023002"/>
    </source>
</evidence>
<dbReference type="Pfam" id="PF13640">
    <property type="entry name" value="2OG-FeII_Oxy_3"/>
    <property type="match status" value="1"/>
</dbReference>
<dbReference type="SMART" id="SM00702">
    <property type="entry name" value="P4Hc"/>
    <property type="match status" value="1"/>
</dbReference>
<accession>A0A507AWI3</accession>
<sequence>MLSYAAVIAVFALFLYGPVTQLLSGQAPALRRSPRPQLNEALLALEPNGTAAEEPALDCAPDAYSVHIFSKEPLVLYIENFLTDEERSHLLEISNHQPPLTPERNSTPLLEPSTVTHDGGDTAHRDAAVRDSSVAMPPRTGPVRCVEARARALQGWRAELWLERLRVQRYDAPAGHYAHHYDWSSGRGGWGRVSSVMAWVEAAPGGLEGGGTEFPFLRRPADPRWCRFVECPEGEGGGRDGQEGEAEGVVFKPVPGNAVFWENFRPDGTGRGYEETWHAGLPVRKGVKVGLNIWSWGRLD</sequence>
<name>A0A507AWI3_9PEZI</name>
<evidence type="ECO:0000256" key="1">
    <source>
        <dbReference type="ARBA" id="ARBA00001961"/>
    </source>
</evidence>
<reference evidence="8 9" key="1">
    <citation type="submission" date="2019-06" db="EMBL/GenBank/DDBJ databases">
        <title>Draft genome sequence of the filamentous fungus Phialemoniopsis curvata isolated from diesel fuel.</title>
        <authorList>
            <person name="Varaljay V.A."/>
            <person name="Lyon W.J."/>
            <person name="Crouch A.L."/>
            <person name="Drake C.E."/>
            <person name="Hollomon J.M."/>
            <person name="Nadeau L.J."/>
            <person name="Nunn H.S."/>
            <person name="Stevenson B.S."/>
            <person name="Bojanowski C.L."/>
            <person name="Crookes-Goodson W.J."/>
        </authorList>
    </citation>
    <scope>NUCLEOTIDE SEQUENCE [LARGE SCALE GENOMIC DNA]</scope>
    <source>
        <strain evidence="8 9">D216</strain>
    </source>
</reference>
<feature type="domain" description="Prolyl 4-hydroxylase alpha subunit" evidence="7">
    <location>
        <begin position="73"/>
        <end position="296"/>
    </location>
</feature>
<evidence type="ECO:0000256" key="6">
    <source>
        <dbReference type="SAM" id="SignalP"/>
    </source>
</evidence>
<keyword evidence="6" id="KW-0732">Signal</keyword>
<dbReference type="RefSeq" id="XP_030993794.1">
    <property type="nucleotide sequence ID" value="XM_031141916.1"/>
</dbReference>
<comment type="caution">
    <text evidence="8">The sequence shown here is derived from an EMBL/GenBank/DDBJ whole genome shotgun (WGS) entry which is preliminary data.</text>
</comment>
<dbReference type="PANTHER" id="PTHR10869:SF246">
    <property type="entry name" value="TRANSMEMBRANE PROLYL 4-HYDROXYLASE"/>
    <property type="match status" value="1"/>
</dbReference>
<keyword evidence="5" id="KW-0408">Iron</keyword>
<dbReference type="GO" id="GO:0004656">
    <property type="term" value="F:procollagen-proline 4-dioxygenase activity"/>
    <property type="evidence" value="ECO:0007669"/>
    <property type="project" value="TreeGrafter"/>
</dbReference>
<dbReference type="GO" id="GO:0005783">
    <property type="term" value="C:endoplasmic reticulum"/>
    <property type="evidence" value="ECO:0007669"/>
    <property type="project" value="TreeGrafter"/>
</dbReference>
<dbReference type="STRING" id="1093900.A0A507AWI3"/>
<evidence type="ECO:0000313" key="8">
    <source>
        <dbReference type="EMBL" id="TPX12083.1"/>
    </source>
</evidence>
<keyword evidence="9" id="KW-1185">Reference proteome</keyword>
<keyword evidence="3" id="KW-0223">Dioxygenase</keyword>
<dbReference type="InterPro" id="IPR006620">
    <property type="entry name" value="Pro_4_hyd_alph"/>
</dbReference>
<feature type="chain" id="PRO_5021451054" description="Prolyl 4-hydroxylase alpha subunit domain-containing protein" evidence="6">
    <location>
        <begin position="22"/>
        <end position="300"/>
    </location>
</feature>
<protein>
    <recommendedName>
        <fullName evidence="7">Prolyl 4-hydroxylase alpha subunit domain-containing protein</fullName>
    </recommendedName>
</protein>
<evidence type="ECO:0000313" key="9">
    <source>
        <dbReference type="Proteomes" id="UP000319257"/>
    </source>
</evidence>
<comment type="cofactor">
    <cofactor evidence="1">
        <name>L-ascorbate</name>
        <dbReference type="ChEBI" id="CHEBI:38290"/>
    </cofactor>
</comment>
<dbReference type="OrthoDB" id="420380at2759"/>
<keyword evidence="4" id="KW-0560">Oxidoreductase</keyword>
<dbReference type="EMBL" id="SKBQ01000043">
    <property type="protein sequence ID" value="TPX12083.1"/>
    <property type="molecule type" value="Genomic_DNA"/>
</dbReference>
<proteinExistence type="predicted"/>
<gene>
    <name evidence="8" type="ORF">E0L32_007198</name>
</gene>
<organism evidence="8 9">
    <name type="scientific">Thyridium curvatum</name>
    <dbReference type="NCBI Taxonomy" id="1093900"/>
    <lineage>
        <taxon>Eukaryota</taxon>
        <taxon>Fungi</taxon>
        <taxon>Dikarya</taxon>
        <taxon>Ascomycota</taxon>
        <taxon>Pezizomycotina</taxon>
        <taxon>Sordariomycetes</taxon>
        <taxon>Sordariomycetidae</taxon>
        <taxon>Thyridiales</taxon>
        <taxon>Thyridiaceae</taxon>
        <taxon>Thyridium</taxon>
    </lineage>
</organism>
<evidence type="ECO:0000256" key="5">
    <source>
        <dbReference type="ARBA" id="ARBA00023004"/>
    </source>
</evidence>
<dbReference type="PANTHER" id="PTHR10869">
    <property type="entry name" value="PROLYL 4-HYDROXYLASE ALPHA SUBUNIT"/>
    <property type="match status" value="1"/>
</dbReference>
<dbReference type="InterPro" id="IPR044862">
    <property type="entry name" value="Pro_4_hyd_alph_FE2OG_OXY"/>
</dbReference>